<dbReference type="Proteomes" id="UP001296776">
    <property type="component" value="Unassembled WGS sequence"/>
</dbReference>
<reference evidence="1" key="2">
    <citation type="journal article" date="2020" name="Microorganisms">
        <title>Osmotic Adaptation and Compatible Solute Biosynthesis of Phototrophic Bacteria as Revealed from Genome Analyses.</title>
        <authorList>
            <person name="Imhoff J.F."/>
            <person name="Rahn T."/>
            <person name="Kunzel S."/>
            <person name="Keller A."/>
            <person name="Neulinger S.C."/>
        </authorList>
    </citation>
    <scope>NUCLEOTIDE SEQUENCE</scope>
    <source>
        <strain evidence="1">DSM 11080</strain>
    </source>
</reference>
<dbReference type="RefSeq" id="WP_200346864.1">
    <property type="nucleotide sequence ID" value="NZ_NRSJ01000025.1"/>
</dbReference>
<comment type="caution">
    <text evidence="1">The sequence shown here is derived from an EMBL/GenBank/DDBJ whole genome shotgun (WGS) entry which is preliminary data.</text>
</comment>
<dbReference type="EMBL" id="NRSJ01000025">
    <property type="protein sequence ID" value="MBK1705648.1"/>
    <property type="molecule type" value="Genomic_DNA"/>
</dbReference>
<evidence type="ECO:0000313" key="2">
    <source>
        <dbReference type="Proteomes" id="UP001296776"/>
    </source>
</evidence>
<reference evidence="1" key="1">
    <citation type="submission" date="2017-08" db="EMBL/GenBank/DDBJ databases">
        <authorList>
            <person name="Imhoff J.F."/>
            <person name="Rahn T."/>
            <person name="Kuenzel S."/>
            <person name="Neulinger S.C."/>
        </authorList>
    </citation>
    <scope>NUCLEOTIDE SEQUENCE</scope>
    <source>
        <strain evidence="1">DSM 11080</strain>
    </source>
</reference>
<gene>
    <name evidence="1" type="ORF">CKO40_14055</name>
</gene>
<accession>A0AAJ0XAS3</accession>
<evidence type="ECO:0000313" key="1">
    <source>
        <dbReference type="EMBL" id="MBK1705648.1"/>
    </source>
</evidence>
<name>A0AAJ0XAS3_9GAMM</name>
<protein>
    <submittedName>
        <fullName evidence="1">Uncharacterized protein</fullName>
    </submittedName>
</protein>
<dbReference type="AlphaFoldDB" id="A0AAJ0XAS3"/>
<proteinExistence type="predicted"/>
<keyword evidence="2" id="KW-1185">Reference proteome</keyword>
<sequence>MHLYDEVEDVGVRIASASSSDAHQFKVHAPSHETRIWATFLLPADSAIPLDTDWGLRWTLDDNDDNNQDFSLAEVTQAVSVYCDDPPAALSHAGPRYITFAIAAVDNLGNPASALTALHSAHGQLRVTYRLEDGGYREVAFSLAGAAAAIDKVLALYEASQ</sequence>
<organism evidence="1 2">
    <name type="scientific">Halochromatium glycolicum</name>
    <dbReference type="NCBI Taxonomy" id="85075"/>
    <lineage>
        <taxon>Bacteria</taxon>
        <taxon>Pseudomonadati</taxon>
        <taxon>Pseudomonadota</taxon>
        <taxon>Gammaproteobacteria</taxon>
        <taxon>Chromatiales</taxon>
        <taxon>Chromatiaceae</taxon>
        <taxon>Halochromatium</taxon>
    </lineage>
</organism>